<dbReference type="Proteomes" id="UP000325902">
    <property type="component" value="Unassembled WGS sequence"/>
</dbReference>
<organism evidence="2 3">
    <name type="scientific">Lasiodiplodia theobromae</name>
    <dbReference type="NCBI Taxonomy" id="45133"/>
    <lineage>
        <taxon>Eukaryota</taxon>
        <taxon>Fungi</taxon>
        <taxon>Dikarya</taxon>
        <taxon>Ascomycota</taxon>
        <taxon>Pezizomycotina</taxon>
        <taxon>Dothideomycetes</taxon>
        <taxon>Dothideomycetes incertae sedis</taxon>
        <taxon>Botryosphaeriales</taxon>
        <taxon>Botryosphaeriaceae</taxon>
        <taxon>Lasiodiplodia</taxon>
    </lineage>
</organism>
<name>A0A5N5D521_9PEZI</name>
<comment type="caution">
    <text evidence="2">The sequence shown here is derived from an EMBL/GenBank/DDBJ whole genome shotgun (WGS) entry which is preliminary data.</text>
</comment>
<reference evidence="2 3" key="1">
    <citation type="journal article" date="2019" name="Sci. Rep.">
        <title>A multi-omics analysis of the grapevine pathogen Lasiodiplodia theobromae reveals that temperature affects the expression of virulence- and pathogenicity-related genes.</title>
        <authorList>
            <person name="Felix C."/>
            <person name="Meneses R."/>
            <person name="Goncalves M.F.M."/>
            <person name="Tilleman L."/>
            <person name="Duarte A.S."/>
            <person name="Jorrin-Novo J.V."/>
            <person name="Van de Peer Y."/>
            <person name="Deforce D."/>
            <person name="Van Nieuwerburgh F."/>
            <person name="Esteves A.C."/>
            <person name="Alves A."/>
        </authorList>
    </citation>
    <scope>NUCLEOTIDE SEQUENCE [LARGE SCALE GENOMIC DNA]</scope>
    <source>
        <strain evidence="2 3">LA-SOL3</strain>
    </source>
</reference>
<evidence type="ECO:0000313" key="3">
    <source>
        <dbReference type="Proteomes" id="UP000325902"/>
    </source>
</evidence>
<gene>
    <name evidence="2" type="ORF">DBV05_g8621</name>
</gene>
<dbReference type="EMBL" id="VCHE01000072">
    <property type="protein sequence ID" value="KAB2572731.1"/>
    <property type="molecule type" value="Genomic_DNA"/>
</dbReference>
<protein>
    <submittedName>
        <fullName evidence="2">Uncharacterized protein</fullName>
    </submittedName>
</protein>
<sequence length="430" mass="48603">MTTINLNININGAAPANLEAPRQLDMAPSHMPVENVGAVRPQPPAPVREFYPCQGTTRKGKACGNVIKHDKWVRGVHFCSHHRGDAAIEELEQLRARVQQLSTDKAVLQSRADTAEESTRRVLSERDEARRERDETQDRAAGELARARGKIEGLTVDIASKERERFNLVVAAHFTTQNARSEREHWTKVIEVLQAENQKLREDQKRTAGELAALSEDKRFLLARITAADGNTARARSERDQARKSLDGSQTQLADAQAKLADSQSKLVSARKTEDELITYSDDLETRIDAAESTTERVSRERDEVRKERDELCRERDELQRSLSEAQDRAASEIARLNEDNRFLLARVAAADNNTARARSERDEERRAKAEVEAQNGELVSALQQRGEEITLAQKTVEEHGEEYLRTVRGIQANMEERLKICRQDLDEDT</sequence>
<proteinExistence type="predicted"/>
<keyword evidence="3" id="KW-1185">Reference proteome</keyword>
<evidence type="ECO:0000256" key="1">
    <source>
        <dbReference type="SAM" id="MobiDB-lite"/>
    </source>
</evidence>
<feature type="compositionally biased region" description="Basic and acidic residues" evidence="1">
    <location>
        <begin position="113"/>
        <end position="141"/>
    </location>
</feature>
<evidence type="ECO:0000313" key="2">
    <source>
        <dbReference type="EMBL" id="KAB2572731.1"/>
    </source>
</evidence>
<accession>A0A5N5D521</accession>
<feature type="region of interest" description="Disordered" evidence="1">
    <location>
        <begin position="109"/>
        <end position="141"/>
    </location>
</feature>
<dbReference type="AlphaFoldDB" id="A0A5N5D521"/>